<dbReference type="EMBL" id="VTEI01000022">
    <property type="protein sequence ID" value="TYS13256.1"/>
    <property type="molecule type" value="Genomic_DNA"/>
</dbReference>
<dbReference type="Pfam" id="PF13524">
    <property type="entry name" value="Glyco_trans_1_2"/>
    <property type="match status" value="1"/>
</dbReference>
<dbReference type="InterPro" id="IPR055259">
    <property type="entry name" value="YkvP/CgeB_Glyco_trans-like"/>
</dbReference>
<gene>
    <name evidence="2" type="ORF">FZC78_22050</name>
</gene>
<name>A0A5D4NIT4_9BACI</name>
<evidence type="ECO:0000259" key="1">
    <source>
        <dbReference type="Pfam" id="PF13524"/>
    </source>
</evidence>
<accession>A0A5D4NIT4</accession>
<dbReference type="RefSeq" id="WP_148942232.1">
    <property type="nucleotide sequence ID" value="NZ_VTEI01000022.1"/>
</dbReference>
<comment type="caution">
    <text evidence="2">The sequence shown here is derived from an EMBL/GenBank/DDBJ whole genome shotgun (WGS) entry which is preliminary data.</text>
</comment>
<protein>
    <submittedName>
        <fullName evidence="2">Glycosyltransferase family 1 protein</fullName>
    </submittedName>
</protein>
<organism evidence="2 3">
    <name type="scientific">Rossellomorea vietnamensis</name>
    <dbReference type="NCBI Taxonomy" id="218284"/>
    <lineage>
        <taxon>Bacteria</taxon>
        <taxon>Bacillati</taxon>
        <taxon>Bacillota</taxon>
        <taxon>Bacilli</taxon>
        <taxon>Bacillales</taxon>
        <taxon>Bacillaceae</taxon>
        <taxon>Rossellomorea</taxon>
    </lineage>
</organism>
<reference evidence="2 3" key="1">
    <citation type="submission" date="2019-08" db="EMBL/GenBank/DDBJ databases">
        <title>Bacillus genomes from the desert of Cuatro Cienegas, Coahuila.</title>
        <authorList>
            <person name="Olmedo-Alvarez G."/>
        </authorList>
    </citation>
    <scope>NUCLEOTIDE SEQUENCE [LARGE SCALE GENOMIC DNA]</scope>
    <source>
        <strain evidence="2 3">CH34_1T</strain>
    </source>
</reference>
<evidence type="ECO:0000313" key="2">
    <source>
        <dbReference type="EMBL" id="TYS13256.1"/>
    </source>
</evidence>
<sequence length="307" mass="36178">MLNLLFITKDTSNLIVKNYSYLEQELGKISNLMIWRHPGNLKEILERLPVKPDFILVLNDLGGFNPMVNGIAETKIPAGLFINDVHRLVQEREEYIKDNAIPYLFSVYRDKFHQNYPSYRDRFIWFPHFINRDIYKDYGAVKENELLMLGAINGYYPFRKIVKEYYKDDKRFIYKKHPGYRAFSKQEESALLIGESYAKEINKAKIFFTDSSILNYPLLKYYEVPACKTLLLAPTFPELEDLGFIPDVHFAAVTENDFAIRAKYFLENEEPRNQIIDQGHNFILNNHTVQVRARQLVEKIKEIVSEK</sequence>
<evidence type="ECO:0000313" key="3">
    <source>
        <dbReference type="Proteomes" id="UP000322267"/>
    </source>
</evidence>
<keyword evidence="2" id="KW-0808">Transferase</keyword>
<feature type="domain" description="Spore protein YkvP/CgeB glycosyl transferase-like" evidence="1">
    <location>
        <begin position="182"/>
        <end position="297"/>
    </location>
</feature>
<dbReference type="GO" id="GO:0016740">
    <property type="term" value="F:transferase activity"/>
    <property type="evidence" value="ECO:0007669"/>
    <property type="project" value="UniProtKB-KW"/>
</dbReference>
<dbReference type="AlphaFoldDB" id="A0A5D4NIT4"/>
<dbReference type="OrthoDB" id="5121913at2"/>
<dbReference type="Proteomes" id="UP000322267">
    <property type="component" value="Unassembled WGS sequence"/>
</dbReference>
<proteinExistence type="predicted"/>